<dbReference type="Proteomes" id="UP001339911">
    <property type="component" value="Unassembled WGS sequence"/>
</dbReference>
<evidence type="ECO:0008006" key="3">
    <source>
        <dbReference type="Google" id="ProtNLM"/>
    </source>
</evidence>
<comment type="caution">
    <text evidence="1">The sequence shown here is derived from an EMBL/GenBank/DDBJ whole genome shotgun (WGS) entry which is preliminary data.</text>
</comment>
<proteinExistence type="predicted"/>
<dbReference type="InterPro" id="IPR027417">
    <property type="entry name" value="P-loop_NTPase"/>
</dbReference>
<evidence type="ECO:0000313" key="1">
    <source>
        <dbReference type="EMBL" id="MEE6308003.1"/>
    </source>
</evidence>
<name>A0ABU7SDH3_9ACTN</name>
<sequence>MSPKVLQISVPRGGSNAVARMMGQSPDVAAVLRSRLLEDGRDGLFRALREVEREAPGRLPYVKEQAAFLPEHPDELFAPYDRFLVVVRDPVQQVASELLAVLGNRELLRDKLVERTGVPVGRRETARLLDRYAVAACADFPIVRSGVRGCWQDVLAYLRRTRDFRPVHRLIDDLYDVQPHRQGCASDTEWFNRAIFRVGVLCWLRAVDLVSALTAAGVRRLAVVDFGDLQNRPRRIAEVCDRLAVRFDERMVTGPWQPPGRWFEEGLDRDEGRRWVGRAWTATRLYASRPVPCDPRSLPPVARDAVSSSMESYRALLSHPACLSPEDPVAWGGAAAAPAGRGTARR</sequence>
<gene>
    <name evidence="1" type="ORF">V1634_14335</name>
</gene>
<dbReference type="Gene3D" id="3.40.50.300">
    <property type="entry name" value="P-loop containing nucleotide triphosphate hydrolases"/>
    <property type="match status" value="1"/>
</dbReference>
<reference evidence="1 2" key="1">
    <citation type="submission" date="2024-01" db="EMBL/GenBank/DDBJ databases">
        <title>Genome insights into Plantactinospora veratri sp. nov.</title>
        <authorList>
            <person name="Wang L."/>
        </authorList>
    </citation>
    <scope>NUCLEOTIDE SEQUENCE [LARGE SCALE GENOMIC DNA]</scope>
    <source>
        <strain evidence="1 2">NEAU-FHS4</strain>
    </source>
</reference>
<accession>A0ABU7SDH3</accession>
<evidence type="ECO:0000313" key="2">
    <source>
        <dbReference type="Proteomes" id="UP001339911"/>
    </source>
</evidence>
<dbReference type="RefSeq" id="WP_331208277.1">
    <property type="nucleotide sequence ID" value="NZ_JAZGQL010000008.1"/>
</dbReference>
<dbReference type="EMBL" id="JAZGQL010000008">
    <property type="protein sequence ID" value="MEE6308003.1"/>
    <property type="molecule type" value="Genomic_DNA"/>
</dbReference>
<keyword evidence="2" id="KW-1185">Reference proteome</keyword>
<dbReference type="SUPFAM" id="SSF52540">
    <property type="entry name" value="P-loop containing nucleoside triphosphate hydrolases"/>
    <property type="match status" value="1"/>
</dbReference>
<organism evidence="1 2">
    <name type="scientific">Plantactinospora veratri</name>
    <dbReference type="NCBI Taxonomy" id="1436122"/>
    <lineage>
        <taxon>Bacteria</taxon>
        <taxon>Bacillati</taxon>
        <taxon>Actinomycetota</taxon>
        <taxon>Actinomycetes</taxon>
        <taxon>Micromonosporales</taxon>
        <taxon>Micromonosporaceae</taxon>
        <taxon>Plantactinospora</taxon>
    </lineage>
</organism>
<protein>
    <recommendedName>
        <fullName evidence="3">Sulfotransferase family protein</fullName>
    </recommendedName>
</protein>